<dbReference type="RefSeq" id="WP_014399672.1">
    <property type="nucleotide sequence ID" value="NC_017030.1"/>
</dbReference>
<sequence>MIQAHAIPSRYADAAASVVTRHLEMLYSTRPDLRAAKAVSLGESFSVWTLRHDFGAATSPEKAFTQLGYWHQIFFDGRAAGFARSSIIGDGLSLDAIGALPVVEKIDAAIDWIDAKVSGDYSARLLSIPFAHAHLFWLSGDDDRFVLIDRPIGPLQQENLYRFDEVRDAVEQIRKGLDSNSPGH</sequence>
<keyword evidence="2" id="KW-1185">Reference proteome</keyword>
<reference evidence="2" key="2">
    <citation type="submission" date="2012-03" db="EMBL/GenBank/DDBJ databases">
        <title>Genome sequence of the fruiting myxobacterium Corallococcus coralloides DSM 2259.</title>
        <authorList>
            <person name="Huntley S."/>
            <person name="Zhang Y."/>
            <person name="Treuner-Lange A."/>
            <person name="Sensen C.W."/>
            <person name="Sogaard-Andersen L."/>
        </authorList>
    </citation>
    <scope>NUCLEOTIDE SEQUENCE [LARGE SCALE GENOMIC DNA]</scope>
    <source>
        <strain evidence="2">ATCC 25202 / DSM 2259 / NBRC 100086 / M2</strain>
    </source>
</reference>
<proteinExistence type="predicted"/>
<reference evidence="1 2" key="1">
    <citation type="journal article" date="2012" name="J. Bacteriol.">
        <title>Complete Genome Sequence of the Fruiting Myxobacterium Corallococcus coralloides DSM 2259.</title>
        <authorList>
            <person name="Huntley S."/>
            <person name="Zhang Y."/>
            <person name="Treuner-Lange A."/>
            <person name="Kneip S."/>
            <person name="Sensen C.W."/>
            <person name="Sogaard-Andersen L."/>
        </authorList>
    </citation>
    <scope>NUCLEOTIDE SEQUENCE [LARGE SCALE GENOMIC DNA]</scope>
    <source>
        <strain evidence="2">ATCC 25202 / DSM 2259 / NBRC 100086 / M2</strain>
    </source>
</reference>
<dbReference type="Proteomes" id="UP000007587">
    <property type="component" value="Chromosome"/>
</dbReference>
<dbReference type="KEGG" id="ccx:COCOR_06887"/>
<dbReference type="HOGENOM" id="CLU_1465870_0_0_7"/>
<dbReference type="STRING" id="1144275.COCOR_06887"/>
<accession>H8N131</accession>
<dbReference type="AlphaFoldDB" id="H8N131"/>
<dbReference type="EMBL" id="CP003389">
    <property type="protein sequence ID" value="AFE07197.1"/>
    <property type="molecule type" value="Genomic_DNA"/>
</dbReference>
<dbReference type="InParanoid" id="H8N131"/>
<evidence type="ECO:0000313" key="1">
    <source>
        <dbReference type="EMBL" id="AFE07197.1"/>
    </source>
</evidence>
<name>H8N131_CORCM</name>
<gene>
    <name evidence="1" type="ordered locus">COCOR_06887</name>
</gene>
<organism evidence="1 2">
    <name type="scientific">Corallococcus coralloides (strain ATCC 25202 / DSM 2259 / NBRC 100086 / M2)</name>
    <name type="common">Myxococcus coralloides</name>
    <dbReference type="NCBI Taxonomy" id="1144275"/>
    <lineage>
        <taxon>Bacteria</taxon>
        <taxon>Pseudomonadati</taxon>
        <taxon>Myxococcota</taxon>
        <taxon>Myxococcia</taxon>
        <taxon>Myxococcales</taxon>
        <taxon>Cystobacterineae</taxon>
        <taxon>Myxococcaceae</taxon>
        <taxon>Corallococcus</taxon>
    </lineage>
</organism>
<protein>
    <submittedName>
        <fullName evidence="1">Uncharacterized protein</fullName>
    </submittedName>
</protein>
<evidence type="ECO:0000313" key="2">
    <source>
        <dbReference type="Proteomes" id="UP000007587"/>
    </source>
</evidence>